<keyword evidence="3 5" id="KW-1133">Transmembrane helix</keyword>
<feature type="transmembrane region" description="Helical" evidence="5">
    <location>
        <begin position="383"/>
        <end position="405"/>
    </location>
</feature>
<keyword evidence="8" id="KW-1185">Reference proteome</keyword>
<dbReference type="InterPro" id="IPR013525">
    <property type="entry name" value="ABC2_TM"/>
</dbReference>
<evidence type="ECO:0000313" key="8">
    <source>
        <dbReference type="Proteomes" id="UP000182471"/>
    </source>
</evidence>
<evidence type="ECO:0000259" key="6">
    <source>
        <dbReference type="Pfam" id="PF12698"/>
    </source>
</evidence>
<evidence type="ECO:0000256" key="5">
    <source>
        <dbReference type="SAM" id="Phobius"/>
    </source>
</evidence>
<comment type="subcellular location">
    <subcellularLocation>
        <location evidence="1">Membrane</location>
        <topology evidence="1">Multi-pass membrane protein</topology>
    </subcellularLocation>
</comment>
<feature type="transmembrane region" description="Helical" evidence="5">
    <location>
        <begin position="21"/>
        <end position="44"/>
    </location>
</feature>
<dbReference type="Proteomes" id="UP000182471">
    <property type="component" value="Unassembled WGS sequence"/>
</dbReference>
<evidence type="ECO:0000256" key="2">
    <source>
        <dbReference type="ARBA" id="ARBA00022692"/>
    </source>
</evidence>
<organism evidence="7 8">
    <name type="scientific">Lachnobacterium bovis</name>
    <dbReference type="NCBI Taxonomy" id="140626"/>
    <lineage>
        <taxon>Bacteria</taxon>
        <taxon>Bacillati</taxon>
        <taxon>Bacillota</taxon>
        <taxon>Clostridia</taxon>
        <taxon>Lachnospirales</taxon>
        <taxon>Lachnospiraceae</taxon>
        <taxon>Lachnobacterium</taxon>
    </lineage>
</organism>
<dbReference type="Pfam" id="PF12698">
    <property type="entry name" value="ABC2_membrane_3"/>
    <property type="match status" value="1"/>
</dbReference>
<dbReference type="PANTHER" id="PTHR43471">
    <property type="entry name" value="ABC TRANSPORTER PERMEASE"/>
    <property type="match status" value="1"/>
</dbReference>
<proteinExistence type="predicted"/>
<evidence type="ECO:0000256" key="1">
    <source>
        <dbReference type="ARBA" id="ARBA00004141"/>
    </source>
</evidence>
<sequence length="414" mass="46633">MNNILNIMKKEILRFILDKKIAFQIFILPGLLIYVTYSFMGYAMKEISQKEETKKYNIEMVGVPQSVANIKKDKSFKVKEYSADKVKDKEHFEVIKNNAKEKIMSEKLDAFVIFPDAFDEKVKQYNVIESKELPANVEIYYSSDKENSNTAYQHIENYLNEYEKTISNKFDINREKNKNNDKDFKSKYDLAEKKDNVDVKKMMSLFLPMLVIMMIFSGAMASATESIAGEKERGTMATLLVTPVKRTHISLGKILSLSIIAVMSGLSSFVGIILSLPKLMMLDGDVSLTNAYGCKDYVVLIIVICLSACLFTSIIAIVSSFAKNLKDAQTAIAPLTLIIVGSSFLPALLDNMTEQLPLYAVPLINIIMLINRIFSGTYGNAEIIITVVTSIIYIGILACFLGKLFNNEKIIFDK</sequence>
<feature type="transmembrane region" description="Helical" evidence="5">
    <location>
        <begin position="297"/>
        <end position="318"/>
    </location>
</feature>
<feature type="transmembrane region" description="Helical" evidence="5">
    <location>
        <begin position="254"/>
        <end position="277"/>
    </location>
</feature>
<evidence type="ECO:0000256" key="4">
    <source>
        <dbReference type="ARBA" id="ARBA00023136"/>
    </source>
</evidence>
<dbReference type="GO" id="GO:0140359">
    <property type="term" value="F:ABC-type transporter activity"/>
    <property type="evidence" value="ECO:0007669"/>
    <property type="project" value="InterPro"/>
</dbReference>
<protein>
    <submittedName>
        <fullName evidence="7">Sodium transport system permease protein</fullName>
    </submittedName>
</protein>
<dbReference type="PANTHER" id="PTHR43471:SF3">
    <property type="entry name" value="ABC TRANSPORTER PERMEASE PROTEIN NATB"/>
    <property type="match status" value="1"/>
</dbReference>
<feature type="transmembrane region" description="Helical" evidence="5">
    <location>
        <begin position="330"/>
        <end position="349"/>
    </location>
</feature>
<dbReference type="AlphaFoldDB" id="A0A1H9UCA8"/>
<keyword evidence="2 5" id="KW-0812">Transmembrane</keyword>
<feature type="transmembrane region" description="Helical" evidence="5">
    <location>
        <begin position="202"/>
        <end position="223"/>
    </location>
</feature>
<reference evidence="8" key="1">
    <citation type="submission" date="2016-10" db="EMBL/GenBank/DDBJ databases">
        <authorList>
            <person name="Varghese N."/>
            <person name="Submissions S."/>
        </authorList>
    </citation>
    <scope>NUCLEOTIDE SEQUENCE [LARGE SCALE GENOMIC DNA]</scope>
    <source>
        <strain evidence="8">S1b</strain>
    </source>
</reference>
<keyword evidence="4 5" id="KW-0472">Membrane</keyword>
<gene>
    <name evidence="7" type="ORF">SAMN02910429_02028</name>
</gene>
<evidence type="ECO:0000256" key="3">
    <source>
        <dbReference type="ARBA" id="ARBA00022989"/>
    </source>
</evidence>
<dbReference type="RefSeq" id="WP_074730890.1">
    <property type="nucleotide sequence ID" value="NZ_FOGW01000026.1"/>
</dbReference>
<evidence type="ECO:0000313" key="7">
    <source>
        <dbReference type="EMBL" id="SES06713.1"/>
    </source>
</evidence>
<feature type="transmembrane region" description="Helical" evidence="5">
    <location>
        <begin position="355"/>
        <end position="374"/>
    </location>
</feature>
<feature type="domain" description="ABC-2 type transporter transmembrane" evidence="6">
    <location>
        <begin position="25"/>
        <end position="396"/>
    </location>
</feature>
<dbReference type="GO" id="GO:0016020">
    <property type="term" value="C:membrane"/>
    <property type="evidence" value="ECO:0007669"/>
    <property type="project" value="UniProtKB-SubCell"/>
</dbReference>
<accession>A0A1H9UCA8</accession>
<name>A0A1H9UCA8_9FIRM</name>
<dbReference type="EMBL" id="FOGW01000026">
    <property type="protein sequence ID" value="SES06713.1"/>
    <property type="molecule type" value="Genomic_DNA"/>
</dbReference>